<proteinExistence type="predicted"/>
<protein>
    <recommendedName>
        <fullName evidence="3">Transposase</fullName>
    </recommendedName>
</protein>
<evidence type="ECO:0008006" key="3">
    <source>
        <dbReference type="Google" id="ProtNLM"/>
    </source>
</evidence>
<evidence type="ECO:0000313" key="1">
    <source>
        <dbReference type="EMBL" id="PHM35725.1"/>
    </source>
</evidence>
<accession>A0A2G0NLX5</accession>
<comment type="caution">
    <text evidence="1">The sequence shown here is derived from an EMBL/GenBank/DDBJ whole genome shotgun (WGS) entry which is preliminary data.</text>
</comment>
<sequence>MLYTMDFKMRRGGKRVNPESIDNYVAGVNERSQQRGNLKDEVYIP</sequence>
<reference evidence="1 2" key="1">
    <citation type="journal article" date="2017" name="Nat. Microbiol.">
        <title>Natural product diversity associated with the nematode symbionts Photorhabdus and Xenorhabdus.</title>
        <authorList>
            <person name="Tobias N.J."/>
            <person name="Wolff H."/>
            <person name="Djahanschiri B."/>
            <person name="Grundmann F."/>
            <person name="Kronenwerth M."/>
            <person name="Shi Y.M."/>
            <person name="Simonyi S."/>
            <person name="Grun P."/>
            <person name="Shapiro-Ilan D."/>
            <person name="Pidot S.J."/>
            <person name="Stinear T.P."/>
            <person name="Ebersberger I."/>
            <person name="Bode H.B."/>
        </authorList>
    </citation>
    <scope>NUCLEOTIDE SEQUENCE [LARGE SCALE GENOMIC DNA]</scope>
    <source>
        <strain evidence="1 2">DSM 16336</strain>
    </source>
</reference>
<gene>
    <name evidence="1" type="ORF">Xinn_02175</name>
</gene>
<dbReference type="EMBL" id="NIBU01000022">
    <property type="protein sequence ID" value="PHM35725.1"/>
    <property type="molecule type" value="Genomic_DNA"/>
</dbReference>
<organism evidence="1 2">
    <name type="scientific">Xenorhabdus innexi</name>
    <dbReference type="NCBI Taxonomy" id="290109"/>
    <lineage>
        <taxon>Bacteria</taxon>
        <taxon>Pseudomonadati</taxon>
        <taxon>Pseudomonadota</taxon>
        <taxon>Gammaproteobacteria</taxon>
        <taxon>Enterobacterales</taxon>
        <taxon>Morganellaceae</taxon>
        <taxon>Xenorhabdus</taxon>
    </lineage>
</organism>
<keyword evidence="2" id="KW-1185">Reference proteome</keyword>
<dbReference type="Proteomes" id="UP000224871">
    <property type="component" value="Unassembled WGS sequence"/>
</dbReference>
<evidence type="ECO:0000313" key="2">
    <source>
        <dbReference type="Proteomes" id="UP000224871"/>
    </source>
</evidence>
<name>A0A2G0NLX5_9GAMM</name>